<proteinExistence type="inferred from homology"/>
<comment type="caution">
    <text evidence="5">The sequence shown here is derived from an EMBL/GenBank/DDBJ whole genome shotgun (WGS) entry which is preliminary data.</text>
</comment>
<dbReference type="SUPFAM" id="SSF51735">
    <property type="entry name" value="NAD(P)-binding Rossmann-fold domains"/>
    <property type="match status" value="1"/>
</dbReference>
<dbReference type="GO" id="GO:0016491">
    <property type="term" value="F:oxidoreductase activity"/>
    <property type="evidence" value="ECO:0007669"/>
    <property type="project" value="UniProtKB-KW"/>
</dbReference>
<evidence type="ECO:0000256" key="2">
    <source>
        <dbReference type="ARBA" id="ARBA00022857"/>
    </source>
</evidence>
<keyword evidence="6" id="KW-1185">Reference proteome</keyword>
<reference evidence="5 6" key="1">
    <citation type="submission" date="2024-01" db="EMBL/GenBank/DDBJ databases">
        <title>The complete chloroplast genome sequence of Lithospermum erythrorhizon: insights into the phylogenetic relationship among Boraginaceae species and the maternal lineages of purple gromwells.</title>
        <authorList>
            <person name="Okada T."/>
            <person name="Watanabe K."/>
        </authorList>
    </citation>
    <scope>NUCLEOTIDE SEQUENCE [LARGE SCALE GENOMIC DNA]</scope>
</reference>
<evidence type="ECO:0000256" key="4">
    <source>
        <dbReference type="RuleBase" id="RU000363"/>
    </source>
</evidence>
<dbReference type="Proteomes" id="UP001454036">
    <property type="component" value="Unassembled WGS sequence"/>
</dbReference>
<dbReference type="Gene3D" id="3.40.50.720">
    <property type="entry name" value="NAD(P)-binding Rossmann-like Domain"/>
    <property type="match status" value="1"/>
</dbReference>
<accession>A0AAV3Q6Y4</accession>
<dbReference type="InterPro" id="IPR036291">
    <property type="entry name" value="NAD(P)-bd_dom_sf"/>
</dbReference>
<dbReference type="AlphaFoldDB" id="A0AAV3Q6Y4"/>
<dbReference type="PRINTS" id="PR00080">
    <property type="entry name" value="SDRFAMILY"/>
</dbReference>
<dbReference type="PANTHER" id="PTHR43490:SF60">
    <property type="entry name" value="NAD(P)-BINDING ROSSMANN-FOLD SUPERFAMILY PROTEIN"/>
    <property type="match status" value="1"/>
</dbReference>
<dbReference type="EMBL" id="BAABME010003229">
    <property type="protein sequence ID" value="GAA0157992.1"/>
    <property type="molecule type" value="Genomic_DNA"/>
</dbReference>
<sequence length="302" mass="33184">MTSGEPQSQSICRPSSSSSTTMIWWSKETLAIVTGANKGIGYALVKKFACLGIRVILTARDEAKGMHAVDSLFSSLVLKVDFHILDVSNTDSIMAFASWFKTKYGVWDILVNNAAVSFNDVHENGVEHAETVITTNFYGPKLLTEVLLPMSRSSHTISRILNVSSRLGLPNKLKDQDLKKILMDEENLTEKKIEEMVVKFLSDAKSGRWISEGWPEIWPDYSVSKLALNAYSKVLAKSYQGKGLSVNCFCPGYTQTSMTGGKGKYTADSAAEIGVKLALLPPQELPTGKFFVGGTPHVYSRL</sequence>
<keyword evidence="2" id="KW-0521">NADP</keyword>
<gene>
    <name evidence="5" type="ORF">LIER_15129</name>
</gene>
<name>A0AAV3Q6Y4_LITER</name>
<keyword evidence="3" id="KW-0560">Oxidoreductase</keyword>
<evidence type="ECO:0000256" key="1">
    <source>
        <dbReference type="ARBA" id="ARBA00006484"/>
    </source>
</evidence>
<dbReference type="PANTHER" id="PTHR43490">
    <property type="entry name" value="(+)-NEOMENTHOL DEHYDROGENASE"/>
    <property type="match status" value="1"/>
</dbReference>
<dbReference type="FunFam" id="3.40.50.720:FF:000387">
    <property type="entry name" value="NAD(P)-binding Rossmann-fold superfamily protein"/>
    <property type="match status" value="1"/>
</dbReference>
<evidence type="ECO:0000256" key="3">
    <source>
        <dbReference type="ARBA" id="ARBA00023002"/>
    </source>
</evidence>
<dbReference type="PRINTS" id="PR00081">
    <property type="entry name" value="GDHRDH"/>
</dbReference>
<organism evidence="5 6">
    <name type="scientific">Lithospermum erythrorhizon</name>
    <name type="common">Purple gromwell</name>
    <name type="synonym">Lithospermum officinale var. erythrorhizon</name>
    <dbReference type="NCBI Taxonomy" id="34254"/>
    <lineage>
        <taxon>Eukaryota</taxon>
        <taxon>Viridiplantae</taxon>
        <taxon>Streptophyta</taxon>
        <taxon>Embryophyta</taxon>
        <taxon>Tracheophyta</taxon>
        <taxon>Spermatophyta</taxon>
        <taxon>Magnoliopsida</taxon>
        <taxon>eudicotyledons</taxon>
        <taxon>Gunneridae</taxon>
        <taxon>Pentapetalae</taxon>
        <taxon>asterids</taxon>
        <taxon>lamiids</taxon>
        <taxon>Boraginales</taxon>
        <taxon>Boraginaceae</taxon>
        <taxon>Boraginoideae</taxon>
        <taxon>Lithospermeae</taxon>
        <taxon>Lithospermum</taxon>
    </lineage>
</organism>
<evidence type="ECO:0000313" key="6">
    <source>
        <dbReference type="Proteomes" id="UP001454036"/>
    </source>
</evidence>
<evidence type="ECO:0000313" key="5">
    <source>
        <dbReference type="EMBL" id="GAA0157992.1"/>
    </source>
</evidence>
<protein>
    <submittedName>
        <fullName evidence="5">Dehydrogenase</fullName>
    </submittedName>
</protein>
<dbReference type="GO" id="GO:0016020">
    <property type="term" value="C:membrane"/>
    <property type="evidence" value="ECO:0007669"/>
    <property type="project" value="TreeGrafter"/>
</dbReference>
<comment type="similarity">
    <text evidence="1 4">Belongs to the short-chain dehydrogenases/reductases (SDR) family.</text>
</comment>
<dbReference type="Pfam" id="PF00106">
    <property type="entry name" value="adh_short"/>
    <property type="match status" value="2"/>
</dbReference>
<dbReference type="InterPro" id="IPR002347">
    <property type="entry name" value="SDR_fam"/>
</dbReference>